<protein>
    <submittedName>
        <fullName evidence="2">Uncharacterized protein</fullName>
    </submittedName>
</protein>
<sequence length="102" mass="10668">MYGLRSGQSVLPKFLVSSLEMKIVTSFLLASACFLAAGCGGSGTNEVVTEGLEQSKIDEYNRMVAESEASMMQGVEAEKAALKADPKGLKSMAEGEATPSAE</sequence>
<reference evidence="2 3" key="1">
    <citation type="submission" date="2019-02" db="EMBL/GenBank/DDBJ databases">
        <title>Deep-cultivation of Planctomycetes and their phenomic and genomic characterization uncovers novel biology.</title>
        <authorList>
            <person name="Wiegand S."/>
            <person name="Jogler M."/>
            <person name="Boedeker C."/>
            <person name="Pinto D."/>
            <person name="Vollmers J."/>
            <person name="Rivas-Marin E."/>
            <person name="Kohn T."/>
            <person name="Peeters S.H."/>
            <person name="Heuer A."/>
            <person name="Rast P."/>
            <person name="Oberbeckmann S."/>
            <person name="Bunk B."/>
            <person name="Jeske O."/>
            <person name="Meyerdierks A."/>
            <person name="Storesund J.E."/>
            <person name="Kallscheuer N."/>
            <person name="Luecker S."/>
            <person name="Lage O.M."/>
            <person name="Pohl T."/>
            <person name="Merkel B.J."/>
            <person name="Hornburger P."/>
            <person name="Mueller R.-W."/>
            <person name="Bruemmer F."/>
            <person name="Labrenz M."/>
            <person name="Spormann A.M."/>
            <person name="Op Den Camp H."/>
            <person name="Overmann J."/>
            <person name="Amann R."/>
            <person name="Jetten M.S.M."/>
            <person name="Mascher T."/>
            <person name="Medema M.H."/>
            <person name="Devos D.P."/>
            <person name="Kaster A.-K."/>
            <person name="Ovreas L."/>
            <person name="Rohde M."/>
            <person name="Galperin M.Y."/>
            <person name="Jogler C."/>
        </authorList>
    </citation>
    <scope>NUCLEOTIDE SEQUENCE [LARGE SCALE GENOMIC DNA]</scope>
    <source>
        <strain evidence="2 3">Poly51</strain>
    </source>
</reference>
<evidence type="ECO:0000256" key="1">
    <source>
        <dbReference type="SAM" id="MobiDB-lite"/>
    </source>
</evidence>
<gene>
    <name evidence="2" type="ORF">Poly51_56410</name>
</gene>
<keyword evidence="3" id="KW-1185">Reference proteome</keyword>
<accession>A0A5C6ECN5</accession>
<name>A0A5C6ECN5_9BACT</name>
<comment type="caution">
    <text evidence="2">The sequence shown here is derived from an EMBL/GenBank/DDBJ whole genome shotgun (WGS) entry which is preliminary data.</text>
</comment>
<organism evidence="2 3">
    <name type="scientific">Rubripirellula tenax</name>
    <dbReference type="NCBI Taxonomy" id="2528015"/>
    <lineage>
        <taxon>Bacteria</taxon>
        <taxon>Pseudomonadati</taxon>
        <taxon>Planctomycetota</taxon>
        <taxon>Planctomycetia</taxon>
        <taxon>Pirellulales</taxon>
        <taxon>Pirellulaceae</taxon>
        <taxon>Rubripirellula</taxon>
    </lineage>
</organism>
<dbReference type="AlphaFoldDB" id="A0A5C6ECN5"/>
<evidence type="ECO:0000313" key="2">
    <source>
        <dbReference type="EMBL" id="TWU46245.1"/>
    </source>
</evidence>
<feature type="region of interest" description="Disordered" evidence="1">
    <location>
        <begin position="83"/>
        <end position="102"/>
    </location>
</feature>
<dbReference type="PROSITE" id="PS51257">
    <property type="entry name" value="PROKAR_LIPOPROTEIN"/>
    <property type="match status" value="1"/>
</dbReference>
<dbReference type="Proteomes" id="UP000318288">
    <property type="component" value="Unassembled WGS sequence"/>
</dbReference>
<proteinExistence type="predicted"/>
<dbReference type="EMBL" id="SJPW01000008">
    <property type="protein sequence ID" value="TWU46245.1"/>
    <property type="molecule type" value="Genomic_DNA"/>
</dbReference>
<evidence type="ECO:0000313" key="3">
    <source>
        <dbReference type="Proteomes" id="UP000318288"/>
    </source>
</evidence>